<comment type="caution">
    <text evidence="2">The sequence shown here is derived from an EMBL/GenBank/DDBJ whole genome shotgun (WGS) entry which is preliminary data.</text>
</comment>
<feature type="non-terminal residue" evidence="2">
    <location>
        <position position="383"/>
    </location>
</feature>
<name>A0A9P6RUK6_9FUNG</name>
<evidence type="ECO:0000313" key="2">
    <source>
        <dbReference type="EMBL" id="KAG0328697.1"/>
    </source>
</evidence>
<dbReference type="EMBL" id="JAAAIP010000030">
    <property type="protein sequence ID" value="KAG0328697.1"/>
    <property type="molecule type" value="Genomic_DNA"/>
</dbReference>
<dbReference type="Proteomes" id="UP000738325">
    <property type="component" value="Unassembled WGS sequence"/>
</dbReference>
<evidence type="ECO:0000256" key="1">
    <source>
        <dbReference type="SAM" id="MobiDB-lite"/>
    </source>
</evidence>
<dbReference type="AlphaFoldDB" id="A0A9P6RUK6"/>
<proteinExistence type="predicted"/>
<protein>
    <submittedName>
        <fullName evidence="2">Uncharacterized protein</fullName>
    </submittedName>
</protein>
<keyword evidence="3" id="KW-1185">Reference proteome</keyword>
<accession>A0A9P6RUK6</accession>
<sequence length="383" mass="40993">MHQQVQQNVLPWQGYGISQPHPQDTDLHFEVGVASQQPDLAMSSPSTSMAHATAQEPETFPSILSPVSAQSPAQSTRVDLRSFAGHLGTALDPRLATEMGSSSGIGGMNQHEMLAQQQHLRQSSSLDEQSSKLQFSPGYVWNQENNSDSRTVHGHTRHQSASHVYPQQTLQLQSSAQQRANWTRSLKDMTNYTSALIDQQQRMADPTQLLREDVPILHPSTLDQGAPYDSFGASLALVLDDNLRLLDDMDVVPELNDYEGLAQPSLTSSTQSGKDVMLQGVRMSNHPDNPVAGSSPPAVAMTHQPQRSIFSTISGSTTSNGQGQIIIGGNGMSNTLGHGTGILHFQGDPYIDTLSFLDLSGTFMTSGTASGAAAASSSASTSS</sequence>
<gene>
    <name evidence="2" type="ORF">BGZ99_004778</name>
</gene>
<dbReference type="OrthoDB" id="39175at2759"/>
<organism evidence="2 3">
    <name type="scientific">Dissophora globulifera</name>
    <dbReference type="NCBI Taxonomy" id="979702"/>
    <lineage>
        <taxon>Eukaryota</taxon>
        <taxon>Fungi</taxon>
        <taxon>Fungi incertae sedis</taxon>
        <taxon>Mucoromycota</taxon>
        <taxon>Mortierellomycotina</taxon>
        <taxon>Mortierellomycetes</taxon>
        <taxon>Mortierellales</taxon>
        <taxon>Mortierellaceae</taxon>
        <taxon>Dissophora</taxon>
    </lineage>
</organism>
<feature type="region of interest" description="Disordered" evidence="1">
    <location>
        <begin position="139"/>
        <end position="164"/>
    </location>
</feature>
<reference evidence="2" key="1">
    <citation type="journal article" date="2020" name="Fungal Divers.">
        <title>Resolving the Mortierellaceae phylogeny through synthesis of multi-gene phylogenetics and phylogenomics.</title>
        <authorList>
            <person name="Vandepol N."/>
            <person name="Liber J."/>
            <person name="Desiro A."/>
            <person name="Na H."/>
            <person name="Kennedy M."/>
            <person name="Barry K."/>
            <person name="Grigoriev I.V."/>
            <person name="Miller A.N."/>
            <person name="O'Donnell K."/>
            <person name="Stajich J.E."/>
            <person name="Bonito G."/>
        </authorList>
    </citation>
    <scope>NUCLEOTIDE SEQUENCE</scope>
    <source>
        <strain evidence="2">REB-010B</strain>
    </source>
</reference>
<evidence type="ECO:0000313" key="3">
    <source>
        <dbReference type="Proteomes" id="UP000738325"/>
    </source>
</evidence>